<keyword evidence="3" id="KW-1185">Reference proteome</keyword>
<reference evidence="2 3" key="1">
    <citation type="journal article" date="2020" name="Cell Rep.">
        <title>Local necrotic cells trigger systemic immune activation via gut microbiome dysbiosis in Drosophila.</title>
        <authorList>
            <person name="Kosakamoto H."/>
            <person name="Yamauchi T."/>
            <person name="Akuzawa-Tokita Y."/>
            <person name="Nishimura K."/>
            <person name="Soga T."/>
            <person name="Murakami T."/>
            <person name="Mori H."/>
            <person name="Yamamoto K."/>
            <person name="Miyazaki R."/>
            <person name="Koto A."/>
            <person name="Miura M."/>
            <person name="Obata F."/>
        </authorList>
    </citation>
    <scope>NUCLEOTIDE SEQUENCE [LARGE SCALE GENOMIC DNA]</scope>
    <source>
        <strain evidence="2 3">Ai</strain>
    </source>
</reference>
<sequence length="73" mass="7964">MTPLDIMLVCGAILGTFGGGAGLVSLGRHRGLSDRVQTLEDDIKHSLRDLKQDGERTRELLHVIVRGHMADKS</sequence>
<dbReference type="AlphaFoldDB" id="A0A6V8IE11"/>
<feature type="transmembrane region" description="Helical" evidence="1">
    <location>
        <begin position="6"/>
        <end position="26"/>
    </location>
</feature>
<protein>
    <submittedName>
        <fullName evidence="2">Uncharacterized protein</fullName>
    </submittedName>
</protein>
<comment type="caution">
    <text evidence="2">The sequence shown here is derived from an EMBL/GenBank/DDBJ whole genome shotgun (WGS) entry which is preliminary data.</text>
</comment>
<dbReference type="RefSeq" id="WP_202205876.1">
    <property type="nucleotide sequence ID" value="NZ_BLJP01000022.1"/>
</dbReference>
<dbReference type="Proteomes" id="UP000548726">
    <property type="component" value="Unassembled WGS sequence"/>
</dbReference>
<dbReference type="EMBL" id="BLJP01000022">
    <property type="protein sequence ID" value="GFE94826.1"/>
    <property type="molecule type" value="Genomic_DNA"/>
</dbReference>
<organism evidence="2 3">
    <name type="scientific">Acetobacter persici</name>
    <dbReference type="NCBI Taxonomy" id="1076596"/>
    <lineage>
        <taxon>Bacteria</taxon>
        <taxon>Pseudomonadati</taxon>
        <taxon>Pseudomonadota</taxon>
        <taxon>Alphaproteobacteria</taxon>
        <taxon>Acetobacterales</taxon>
        <taxon>Acetobacteraceae</taxon>
        <taxon>Acetobacter</taxon>
    </lineage>
</organism>
<evidence type="ECO:0000256" key="1">
    <source>
        <dbReference type="SAM" id="Phobius"/>
    </source>
</evidence>
<gene>
    <name evidence="2" type="ORF">DmAi_28850</name>
</gene>
<evidence type="ECO:0000313" key="2">
    <source>
        <dbReference type="EMBL" id="GFE94826.1"/>
    </source>
</evidence>
<keyword evidence="1" id="KW-1133">Transmembrane helix</keyword>
<accession>A0A6V8IE11</accession>
<proteinExistence type="predicted"/>
<keyword evidence="1" id="KW-0472">Membrane</keyword>
<keyword evidence="1" id="KW-0812">Transmembrane</keyword>
<evidence type="ECO:0000313" key="3">
    <source>
        <dbReference type="Proteomes" id="UP000548726"/>
    </source>
</evidence>
<name>A0A6V8IE11_9PROT</name>